<protein>
    <recommendedName>
        <fullName evidence="5">RanBP2-type domain-containing protein</fullName>
    </recommendedName>
</protein>
<evidence type="ECO:0000313" key="7">
    <source>
        <dbReference type="Proteomes" id="UP000663826"/>
    </source>
</evidence>
<dbReference type="AlphaFoldDB" id="A0A8H2Y1V6"/>
<feature type="compositionally biased region" description="Basic and acidic residues" evidence="4">
    <location>
        <begin position="349"/>
        <end position="359"/>
    </location>
</feature>
<dbReference type="Proteomes" id="UP000663826">
    <property type="component" value="Unassembled WGS sequence"/>
</dbReference>
<feature type="compositionally biased region" description="Low complexity" evidence="4">
    <location>
        <begin position="299"/>
        <end position="313"/>
    </location>
</feature>
<comment type="caution">
    <text evidence="6">The sequence shown here is derived from an EMBL/GenBank/DDBJ whole genome shotgun (WGS) entry which is preliminary data.</text>
</comment>
<accession>A0A8H2Y1V6</accession>
<feature type="compositionally biased region" description="Basic and acidic residues" evidence="4">
    <location>
        <begin position="491"/>
        <end position="509"/>
    </location>
</feature>
<dbReference type="GO" id="GO:0008270">
    <property type="term" value="F:zinc ion binding"/>
    <property type="evidence" value="ECO:0007669"/>
    <property type="project" value="UniProtKB-KW"/>
</dbReference>
<feature type="compositionally biased region" description="Basic residues" evidence="4">
    <location>
        <begin position="13"/>
        <end position="29"/>
    </location>
</feature>
<feature type="compositionally biased region" description="Acidic residues" evidence="4">
    <location>
        <begin position="68"/>
        <end position="87"/>
    </location>
</feature>
<evidence type="ECO:0000256" key="2">
    <source>
        <dbReference type="ARBA" id="ARBA00022771"/>
    </source>
</evidence>
<feature type="compositionally biased region" description="Basic and acidic residues" evidence="4">
    <location>
        <begin position="553"/>
        <end position="568"/>
    </location>
</feature>
<evidence type="ECO:0000256" key="4">
    <source>
        <dbReference type="SAM" id="MobiDB-lite"/>
    </source>
</evidence>
<feature type="region of interest" description="Disordered" evidence="4">
    <location>
        <begin position="262"/>
        <end position="333"/>
    </location>
</feature>
<evidence type="ECO:0000256" key="3">
    <source>
        <dbReference type="ARBA" id="ARBA00022833"/>
    </source>
</evidence>
<feature type="domain" description="RanBP2-type" evidence="5">
    <location>
        <begin position="1117"/>
        <end position="1142"/>
    </location>
</feature>
<feature type="domain" description="RanBP2-type" evidence="5">
    <location>
        <begin position="1065"/>
        <end position="1090"/>
    </location>
</feature>
<dbReference type="InterPro" id="IPR001876">
    <property type="entry name" value="Znf_RanBP2"/>
</dbReference>
<sequence length="1143" mass="119078">MATRRENGMSSMLRRKQRSEHSSPYKRRQAAPANNNKLQSSSSLSSFLSFLSGAFRRKPEVVEPQSEQSDDGDTTGTDLDEPSESDPELGPRYTRRIERDNKAADSLSRLGQSLEQSAPKPKVLPPSSILPPTDYSGMKTSASTSHIAPPTRPHRSAQPSFATVSRTPAKRPERPIFPGGIKSFGGLSPTAEPSPPPFATNNPLENSFAANRPPTSKFTFTAKPPSDTPKTSSEILADFFAAKGKAPLTAAERKHVAKLIAASDAESSKSQSPDADPYNGVPSFSFLKATFPAPERDSTSPSSSLQASESAPSVGSSVAPRKRRPINYGGASKRSIAITKAGFTLREHQKLLEKQKAKQENVAPDSSSVGDKRGVRDTEEDGGGKRRRTNDGQSAAVEEPAKTGVSKLLNQGAQPSMPSPLRQMTKLNSPSPPRVALREQAPSPASPLSRNVLGDASASKAAPTSTNSPAKPAVSQTQAKPKARKSLVADIMRDMLAEDKAREKQEKPVDTTVFANPYEDNSALPVVTAPKVRKPRRTSARPAARSSASAAKQENKPKSLIEKIEQTDVRPSAKKTKTDIDDSAPAPKFTFTAASPKDTTPKARRPAPVVEEPTVLAESSEIEVIDMDEELKHKSGSNGRPALSVDVANSNNNNNGGNKANAMLGLPHRQRPSFSLHSPARPSPLREMSVPIEDEEDEIVEIPGPTGPPFTNGFPTSSSVFPSTTSFSSGIFPSASSNIFSAPVPPPAPTLTPAQLPGKTQAPKIDAPLFGSSKPSAKSDVPSFFAVPKAAEPKSDAPSFFAAPKPAEPKAEVPSFFKRPAEAKPEPVAAPAPVAEVKPVPTSTPKAKPATTTPSKSISESELKASAQAVPVSELPVFAFSAPIAASTPKTTQARAAANLPISKLPVFTFGSSTTAPAPAPAPAPAAKTASFNWGAAGITAPAAGPGASWTCDVCMLSNPASATEKCAVCDAKKPGASIAPAPATAAPAAKTASFDWGAAGMKAPAAASTDSWTCLICCLSNPASATQKCTVCDAIKPGAAPVTKTASFNWGAAGMNAPAASTAGEWTCSTCSLSNPATATEKCTVCDAKKLSAAPPVKTASFDWGAAGMRLPTTSGAWSCSTCGLSNSDASATKCSICDTAR</sequence>
<keyword evidence="2" id="KW-0863">Zinc-finger</keyword>
<name>A0A8H2Y1V6_9AGAM</name>
<feature type="region of interest" description="Disordered" evidence="4">
    <location>
        <begin position="743"/>
        <end position="775"/>
    </location>
</feature>
<feature type="region of interest" description="Disordered" evidence="4">
    <location>
        <begin position="822"/>
        <end position="862"/>
    </location>
</feature>
<feature type="compositionally biased region" description="Polar residues" evidence="4">
    <location>
        <begin position="157"/>
        <end position="166"/>
    </location>
</feature>
<dbReference type="Pfam" id="PF00641">
    <property type="entry name" value="Zn_ribbon_RanBP"/>
    <property type="match status" value="4"/>
</dbReference>
<dbReference type="EMBL" id="CAJMWQ010001163">
    <property type="protein sequence ID" value="CAE6438358.1"/>
    <property type="molecule type" value="Genomic_DNA"/>
</dbReference>
<evidence type="ECO:0000256" key="1">
    <source>
        <dbReference type="ARBA" id="ARBA00022723"/>
    </source>
</evidence>
<feature type="compositionally biased region" description="Low complexity" evidence="4">
    <location>
        <begin position="701"/>
        <end position="719"/>
    </location>
</feature>
<proteinExistence type="predicted"/>
<feature type="compositionally biased region" description="Low complexity" evidence="4">
    <location>
        <begin position="648"/>
        <end position="662"/>
    </location>
</feature>
<feature type="region of interest" description="Disordered" evidence="4">
    <location>
        <begin position="700"/>
        <end position="719"/>
    </location>
</feature>
<feature type="compositionally biased region" description="Low complexity" evidence="4">
    <location>
        <begin position="540"/>
        <end position="551"/>
    </location>
</feature>
<feature type="compositionally biased region" description="Polar residues" evidence="4">
    <location>
        <begin position="199"/>
        <end position="219"/>
    </location>
</feature>
<organism evidence="6 7">
    <name type="scientific">Rhizoctonia solani</name>
    <dbReference type="NCBI Taxonomy" id="456999"/>
    <lineage>
        <taxon>Eukaryota</taxon>
        <taxon>Fungi</taxon>
        <taxon>Dikarya</taxon>
        <taxon>Basidiomycota</taxon>
        <taxon>Agaricomycotina</taxon>
        <taxon>Agaricomycetes</taxon>
        <taxon>Cantharellales</taxon>
        <taxon>Ceratobasidiaceae</taxon>
        <taxon>Rhizoctonia</taxon>
    </lineage>
</organism>
<feature type="region of interest" description="Disordered" evidence="4">
    <location>
        <begin position="57"/>
        <end position="232"/>
    </location>
</feature>
<feature type="region of interest" description="Disordered" evidence="4">
    <location>
        <begin position="632"/>
        <end position="686"/>
    </location>
</feature>
<keyword evidence="1" id="KW-0479">Metal-binding</keyword>
<reference evidence="6" key="1">
    <citation type="submission" date="2021-01" db="EMBL/GenBank/DDBJ databases">
        <authorList>
            <person name="Kaushik A."/>
        </authorList>
    </citation>
    <scope>NUCLEOTIDE SEQUENCE</scope>
    <source>
        <strain evidence="6">AG1-1B</strain>
    </source>
</reference>
<feature type="compositionally biased region" description="Polar residues" evidence="4">
    <location>
        <begin position="462"/>
        <end position="479"/>
    </location>
</feature>
<dbReference type="SMART" id="SM00547">
    <property type="entry name" value="ZnF_RBZ"/>
    <property type="match status" value="4"/>
</dbReference>
<dbReference type="Gene3D" id="4.10.1060.10">
    <property type="entry name" value="Zinc finger, RanBP2-type"/>
    <property type="match status" value="4"/>
</dbReference>
<feature type="compositionally biased region" description="Low complexity" evidence="4">
    <location>
        <begin position="826"/>
        <end position="856"/>
    </location>
</feature>
<evidence type="ECO:0000259" key="5">
    <source>
        <dbReference type="SMART" id="SM00547"/>
    </source>
</evidence>
<feature type="domain" description="RanBP2-type" evidence="5">
    <location>
        <begin position="1011"/>
        <end position="1036"/>
    </location>
</feature>
<feature type="region of interest" description="Disordered" evidence="4">
    <location>
        <begin position="1"/>
        <end position="43"/>
    </location>
</feature>
<gene>
    <name evidence="6" type="ORF">RDB_LOCUS66861</name>
</gene>
<evidence type="ECO:0000313" key="6">
    <source>
        <dbReference type="EMBL" id="CAE6438358.1"/>
    </source>
</evidence>
<feature type="domain" description="RanBP2-type" evidence="5">
    <location>
        <begin position="948"/>
        <end position="973"/>
    </location>
</feature>
<feature type="region of interest" description="Disordered" evidence="4">
    <location>
        <begin position="349"/>
        <end position="615"/>
    </location>
</feature>
<keyword evidence="3" id="KW-0862">Zinc</keyword>